<organism evidence="2 3">
    <name type="scientific">Penicillium cinerascens</name>
    <dbReference type="NCBI Taxonomy" id="70096"/>
    <lineage>
        <taxon>Eukaryota</taxon>
        <taxon>Fungi</taxon>
        <taxon>Dikarya</taxon>
        <taxon>Ascomycota</taxon>
        <taxon>Pezizomycotina</taxon>
        <taxon>Eurotiomycetes</taxon>
        <taxon>Eurotiomycetidae</taxon>
        <taxon>Eurotiales</taxon>
        <taxon>Aspergillaceae</taxon>
        <taxon>Penicillium</taxon>
    </lineage>
</organism>
<accession>A0A9W9N1S1</accession>
<name>A0A9W9N1S1_9EURO</name>
<proteinExistence type="predicted"/>
<dbReference type="Pfam" id="PF00725">
    <property type="entry name" value="3HCDH"/>
    <property type="match status" value="1"/>
</dbReference>
<dbReference type="EMBL" id="JAPQKR010000008">
    <property type="protein sequence ID" value="KAJ5211660.1"/>
    <property type="molecule type" value="Genomic_DNA"/>
</dbReference>
<dbReference type="OrthoDB" id="5958943at2759"/>
<dbReference type="InterPro" id="IPR013328">
    <property type="entry name" value="6PGD_dom2"/>
</dbReference>
<gene>
    <name evidence="2" type="ORF">N7498_003306</name>
</gene>
<dbReference type="GO" id="GO:0006631">
    <property type="term" value="P:fatty acid metabolic process"/>
    <property type="evidence" value="ECO:0007669"/>
    <property type="project" value="InterPro"/>
</dbReference>
<reference evidence="2" key="1">
    <citation type="submission" date="2022-12" db="EMBL/GenBank/DDBJ databases">
        <authorList>
            <person name="Petersen C."/>
        </authorList>
    </citation>
    <scope>NUCLEOTIDE SEQUENCE</scope>
    <source>
        <strain evidence="2">IBT 15544</strain>
    </source>
</reference>
<feature type="domain" description="3-hydroxyacyl-CoA dehydrogenase C-terminal" evidence="1">
    <location>
        <begin position="7"/>
        <end position="75"/>
    </location>
</feature>
<keyword evidence="3" id="KW-1185">Reference proteome</keyword>
<evidence type="ECO:0000259" key="1">
    <source>
        <dbReference type="Pfam" id="PF00725"/>
    </source>
</evidence>
<evidence type="ECO:0000313" key="3">
    <source>
        <dbReference type="Proteomes" id="UP001150904"/>
    </source>
</evidence>
<evidence type="ECO:0000313" key="2">
    <source>
        <dbReference type="EMBL" id="KAJ5211660.1"/>
    </source>
</evidence>
<dbReference type="RefSeq" id="XP_058309830.1">
    <property type="nucleotide sequence ID" value="XM_058450368.1"/>
</dbReference>
<dbReference type="GeneID" id="83177669"/>
<comment type="caution">
    <text evidence="2">The sequence shown here is derived from an EMBL/GenBank/DDBJ whole genome shotgun (WGS) entry which is preliminary data.</text>
</comment>
<dbReference type="GO" id="GO:0016616">
    <property type="term" value="F:oxidoreductase activity, acting on the CH-OH group of donors, NAD or NADP as acceptor"/>
    <property type="evidence" value="ECO:0007669"/>
    <property type="project" value="InterPro"/>
</dbReference>
<reference evidence="2" key="2">
    <citation type="journal article" date="2023" name="IMA Fungus">
        <title>Comparative genomic study of the Penicillium genus elucidates a diverse pangenome and 15 lateral gene transfer events.</title>
        <authorList>
            <person name="Petersen C."/>
            <person name="Sorensen T."/>
            <person name="Nielsen M.R."/>
            <person name="Sondergaard T.E."/>
            <person name="Sorensen J.L."/>
            <person name="Fitzpatrick D.A."/>
            <person name="Frisvad J.C."/>
            <person name="Nielsen K.L."/>
        </authorList>
    </citation>
    <scope>NUCLEOTIDE SEQUENCE</scope>
    <source>
        <strain evidence="2">IBT 15544</strain>
    </source>
</reference>
<dbReference type="AlphaFoldDB" id="A0A9W9N1S1"/>
<dbReference type="SUPFAM" id="SSF48179">
    <property type="entry name" value="6-phosphogluconate dehydrogenase C-terminal domain-like"/>
    <property type="match status" value="1"/>
</dbReference>
<sequence>MADWVSDGEMIDEMSKLWFKAEKGPCMMMDTVGLDTVYNIKVVYEQQLGTNLRSKDWLKAAYVDKGNLGAKGGKSLLG</sequence>
<dbReference type="Proteomes" id="UP001150904">
    <property type="component" value="Unassembled WGS sequence"/>
</dbReference>
<protein>
    <recommendedName>
        <fullName evidence="1">3-hydroxyacyl-CoA dehydrogenase C-terminal domain-containing protein</fullName>
    </recommendedName>
</protein>
<dbReference type="Gene3D" id="1.10.1040.10">
    <property type="entry name" value="N-(1-d-carboxylethyl)-l-norvaline Dehydrogenase, domain 2"/>
    <property type="match status" value="1"/>
</dbReference>
<dbReference type="InterPro" id="IPR006108">
    <property type="entry name" value="3HC_DH_C"/>
</dbReference>
<dbReference type="InterPro" id="IPR008927">
    <property type="entry name" value="6-PGluconate_DH-like_C_sf"/>
</dbReference>